<dbReference type="Proteomes" id="UP000242958">
    <property type="component" value="Unassembled WGS sequence"/>
</dbReference>
<protein>
    <recommendedName>
        <fullName evidence="5">CO dehydrogenase flavoprotein C-terminal domain-containing protein</fullName>
    </recommendedName>
</protein>
<evidence type="ECO:0000313" key="2">
    <source>
        <dbReference type="EMBL" id="PNH21970.1"/>
    </source>
</evidence>
<reference evidence="3" key="1">
    <citation type="submission" date="2016-01" db="EMBL/GenBank/DDBJ databases">
        <authorList>
            <person name="Mitreva M."/>
            <person name="Pepin K.H."/>
            <person name="Mihindukulasuriya K.A."/>
            <person name="Fulton R."/>
            <person name="Fronick C."/>
            <person name="O'Laughlin M."/>
            <person name="Miner T."/>
            <person name="Herter B."/>
            <person name="Rosa B.A."/>
            <person name="Cordes M."/>
            <person name="Tomlinson C."/>
            <person name="Wollam A."/>
            <person name="Palsikar V.B."/>
            <person name="Mardis E.R."/>
            <person name="Wilson R.K."/>
        </authorList>
    </citation>
    <scope>NUCLEOTIDE SEQUENCE [LARGE SCALE GENOMIC DNA]</scope>
    <source>
        <strain evidence="3">KA00182</strain>
    </source>
</reference>
<organism evidence="1 3">
    <name type="scientific">Megasphaera hutchinsoni</name>
    <dbReference type="NCBI Taxonomy" id="1588748"/>
    <lineage>
        <taxon>Bacteria</taxon>
        <taxon>Bacillati</taxon>
        <taxon>Bacillota</taxon>
        <taxon>Negativicutes</taxon>
        <taxon>Veillonellales</taxon>
        <taxon>Veillonellaceae</taxon>
        <taxon>Megasphaera</taxon>
    </lineage>
</organism>
<name>A0A134CE59_9FIRM</name>
<sequence>MKERHNTYMYEEQEIAAVLTPCESECEAGVYISDCVEEIAIGANTTLQVLRNNTLLQDIAGGTFVQFLQDTQDTLETDPLSIGEVIASKNPQSLLIPFLISLKVDVVLRHKGRMCVRDYISCPPLGEDILEIRIAKEKVYAAYAAIRQEKTQIPYITAAVAVREEGWRVVIGARPGGALVAHNASIELTEKGVTVCENVAHLAAEEMAVSDDELCTAQTRREYIKQIVRALVQKAWHGYSRVVE</sequence>
<dbReference type="AlphaFoldDB" id="A0A134CE59"/>
<dbReference type="Gene3D" id="3.30.390.50">
    <property type="entry name" value="CO dehydrogenase flavoprotein, C-terminal domain"/>
    <property type="match status" value="1"/>
</dbReference>
<dbReference type="STRING" id="1588748.HMPREF3182_01381"/>
<gene>
    <name evidence="2" type="ORF">CAL30_03155</name>
    <name evidence="1" type="ORF">HMPREF3182_01381</name>
</gene>
<accession>A0A2J8BB23</accession>
<dbReference type="EMBL" id="LSDT01000048">
    <property type="protein sequence ID" value="KXB90414.1"/>
    <property type="molecule type" value="Genomic_DNA"/>
</dbReference>
<dbReference type="SUPFAM" id="SSF55447">
    <property type="entry name" value="CO dehydrogenase flavoprotein C-terminal domain-like"/>
    <property type="match status" value="1"/>
</dbReference>
<reference evidence="1" key="2">
    <citation type="submission" date="2016-01" db="EMBL/GenBank/DDBJ databases">
        <authorList>
            <person name="Oliw E.H."/>
        </authorList>
    </citation>
    <scope>NUCLEOTIDE SEQUENCE [LARGE SCALE GENOMIC DNA]</scope>
    <source>
        <strain evidence="1">KA00182</strain>
    </source>
</reference>
<dbReference type="EMBL" id="NFMF01000004">
    <property type="protein sequence ID" value="PNH21970.1"/>
    <property type="molecule type" value="Genomic_DNA"/>
</dbReference>
<reference evidence="2 4" key="3">
    <citation type="submission" date="2017-05" db="EMBL/GenBank/DDBJ databases">
        <authorList>
            <person name="Song R."/>
            <person name="Chenine A.L."/>
            <person name="Ruprecht R.M."/>
        </authorList>
    </citation>
    <scope>NUCLEOTIDE SEQUENCE [LARGE SCALE GENOMIC DNA]</scope>
    <source>
        <strain evidence="2 4">KA00229</strain>
    </source>
</reference>
<evidence type="ECO:0000313" key="4">
    <source>
        <dbReference type="Proteomes" id="UP000242958"/>
    </source>
</evidence>
<dbReference type="PATRIC" id="fig|1588748.3.peg.1337"/>
<dbReference type="Proteomes" id="UP000070160">
    <property type="component" value="Unassembled WGS sequence"/>
</dbReference>
<evidence type="ECO:0000313" key="3">
    <source>
        <dbReference type="Proteomes" id="UP000070160"/>
    </source>
</evidence>
<keyword evidence="3" id="KW-1185">Reference proteome</keyword>
<comment type="caution">
    <text evidence="1">The sequence shown here is derived from an EMBL/GenBank/DDBJ whole genome shotgun (WGS) entry which is preliminary data.</text>
</comment>
<accession>A0A134CE59</accession>
<dbReference type="RefSeq" id="WP_062486383.1">
    <property type="nucleotide sequence ID" value="NZ_KQ960953.1"/>
</dbReference>
<proteinExistence type="predicted"/>
<evidence type="ECO:0000313" key="1">
    <source>
        <dbReference type="EMBL" id="KXB90414.1"/>
    </source>
</evidence>
<evidence type="ECO:0008006" key="5">
    <source>
        <dbReference type="Google" id="ProtNLM"/>
    </source>
</evidence>
<dbReference type="InterPro" id="IPR036683">
    <property type="entry name" value="CO_DH_flav_C_dom_sf"/>
</dbReference>